<dbReference type="SUPFAM" id="SSF46785">
    <property type="entry name" value="Winged helix' DNA-binding domain"/>
    <property type="match status" value="1"/>
</dbReference>
<accession>A0A942UY75</accession>
<dbReference type="AlphaFoldDB" id="A0A942UY75"/>
<dbReference type="RefSeq" id="WP_203367699.1">
    <property type="nucleotide sequence ID" value="NZ_WSFT01000053.1"/>
</dbReference>
<dbReference type="EMBL" id="WSFT01000053">
    <property type="protein sequence ID" value="MBS4539785.1"/>
    <property type="molecule type" value="Genomic_DNA"/>
</dbReference>
<comment type="caution">
    <text evidence="1">The sequence shown here is derived from an EMBL/GenBank/DDBJ whole genome shotgun (WGS) entry which is preliminary data.</text>
</comment>
<sequence>MQKTVNNYYTAVDNSILSKLKGLEISTYVTIRKFMNWQTCIAKVGIRRLAEEMGVSKNTVLKYTKRLIEKGLIIKRTNYNPVKQEYDVNEYFFTHVVQKNKDSSSPKKTKQKHIDKEESMTLYFIKSLLLKKFGQDILDKALQQLKISTEKGTIVNDLYKYLTKLCTNLKKQYDLIKEIPFKKENNPSAANTRAKINTFHNFEQRTSKYSAKDLEAKVRFKF</sequence>
<keyword evidence="2" id="KW-1185">Reference proteome</keyword>
<dbReference type="InterPro" id="IPR036390">
    <property type="entry name" value="WH_DNA-bd_sf"/>
</dbReference>
<name>A0A942UY75_9FIRM</name>
<gene>
    <name evidence="1" type="ORF">GOQ27_15025</name>
</gene>
<dbReference type="Pfam" id="PF13730">
    <property type="entry name" value="HTH_36"/>
    <property type="match status" value="1"/>
</dbReference>
<dbReference type="InterPro" id="IPR036388">
    <property type="entry name" value="WH-like_DNA-bd_sf"/>
</dbReference>
<evidence type="ECO:0000313" key="1">
    <source>
        <dbReference type="EMBL" id="MBS4539785.1"/>
    </source>
</evidence>
<dbReference type="Proteomes" id="UP000724672">
    <property type="component" value="Unassembled WGS sequence"/>
</dbReference>
<organism evidence="1 2">
    <name type="scientific">Anaeromonas frigoriresistens</name>
    <dbReference type="NCBI Taxonomy" id="2683708"/>
    <lineage>
        <taxon>Bacteria</taxon>
        <taxon>Bacillati</taxon>
        <taxon>Bacillota</taxon>
        <taxon>Tissierellia</taxon>
        <taxon>Tissierellales</taxon>
        <taxon>Thermohalobacteraceae</taxon>
        <taxon>Anaeromonas</taxon>
    </lineage>
</organism>
<reference evidence="1" key="1">
    <citation type="submission" date="2019-12" db="EMBL/GenBank/DDBJ databases">
        <title>Clostridiaceae gen. nov. sp. nov., isolated from sediment in Xinjiang, China.</title>
        <authorList>
            <person name="Zhang R."/>
        </authorList>
    </citation>
    <scope>NUCLEOTIDE SEQUENCE</scope>
    <source>
        <strain evidence="1">D2Q-11</strain>
    </source>
</reference>
<evidence type="ECO:0000313" key="2">
    <source>
        <dbReference type="Proteomes" id="UP000724672"/>
    </source>
</evidence>
<dbReference type="Gene3D" id="1.10.10.10">
    <property type="entry name" value="Winged helix-like DNA-binding domain superfamily/Winged helix DNA-binding domain"/>
    <property type="match status" value="1"/>
</dbReference>
<protein>
    <submittedName>
        <fullName evidence="1">Lrp/AsnC family transcriptional regulator</fullName>
    </submittedName>
</protein>
<proteinExistence type="predicted"/>